<dbReference type="GO" id="GO:0035091">
    <property type="term" value="F:phosphatidylinositol binding"/>
    <property type="evidence" value="ECO:0007669"/>
    <property type="project" value="UniProtKB-UniRule"/>
</dbReference>
<dbReference type="CDD" id="cd06892">
    <property type="entry name" value="PX_SNX5_like"/>
    <property type="match status" value="1"/>
</dbReference>
<dbReference type="EnsemblMetazoa" id="ASTEI04868-RA">
    <property type="protein sequence ID" value="ASTEI04868-PA"/>
    <property type="gene ID" value="ASTEI04868"/>
</dbReference>
<dbReference type="CTD" id="58533"/>
<comment type="function">
    <text evidence="4">Involved in several stages of intracellular trafficking.</text>
</comment>
<sequence>MMDGIEENGSSPQVTSPNVVTNAPPETIASSRQGSIEGGGSTTTSSTALPENSLLVDISDALSEKERVKFTVHTRTNLPGFEKPDFLVVRQHEEFVWLHDRFEENEEYAGYIIPPCPPRPDFDASREKLQRLGEGEGNMTKEEFKKMKQELEAEYLATFKKTVAMHEVFLTRLASHPVFREDSHLKVFLVYDQDLCAKMKKKIDIFGGLVKSIGKTTDEIYLGTMVKDVNDFFEHELQFLGEYHAHLKEAAIRTEKMTNKHKDVADSHVRISSQLLALSTAEHHGSMEKFLAKTSDIFEKIRNMEGRVASDQDLKLGDTLRYYQRDSNAAKALLIRRLRCLAAYEAANRNLEKARAKNKDVHAAETAQTQACEKFESMSARGKEELVSFRLRRVAAFKKSLTDLAELEIKHAKGQYEFLRQSLLALQELV</sequence>
<dbReference type="AlphaFoldDB" id="A0A182Y8T2"/>
<dbReference type="GO" id="GO:0005768">
    <property type="term" value="C:endosome"/>
    <property type="evidence" value="ECO:0007669"/>
    <property type="project" value="UniProtKB-ARBA"/>
</dbReference>
<evidence type="ECO:0000256" key="2">
    <source>
        <dbReference type="ARBA" id="ARBA00022448"/>
    </source>
</evidence>
<reference evidence="7" key="1">
    <citation type="journal article" date="2014" name="Genome Biol.">
        <title>Genome analysis of a major urban malaria vector mosquito, Anopheles stephensi.</title>
        <authorList>
            <person name="Jiang X."/>
            <person name="Peery A."/>
            <person name="Hall A.B."/>
            <person name="Sharma A."/>
            <person name="Chen X.G."/>
            <person name="Waterhouse R.M."/>
            <person name="Komissarov A."/>
            <person name="Riehle M.M."/>
            <person name="Shouche Y."/>
            <person name="Sharakhova M.V."/>
            <person name="Lawson D."/>
            <person name="Pakpour N."/>
            <person name="Arensburger P."/>
            <person name="Davidson V.L."/>
            <person name="Eiglmeier K."/>
            <person name="Emrich S."/>
            <person name="George P."/>
            <person name="Kennedy R.C."/>
            <person name="Mane S.P."/>
            <person name="Maslen G."/>
            <person name="Oringanje C."/>
            <person name="Qi Y."/>
            <person name="Settlage R."/>
            <person name="Tojo M."/>
            <person name="Tubio J.M."/>
            <person name="Unger M.F."/>
            <person name="Wang B."/>
            <person name="Vernick K.D."/>
            <person name="Ribeiro J.M."/>
            <person name="James A.A."/>
            <person name="Michel K."/>
            <person name="Riehle M.A."/>
            <person name="Luckhart S."/>
            <person name="Sharakhov I.V."/>
            <person name="Tu Z."/>
        </authorList>
    </citation>
    <scope>NUCLEOTIDE SEQUENCE [LARGE SCALE GENOMIC DNA]</scope>
    <source>
        <strain evidence="7">Indian</strain>
    </source>
</reference>
<dbReference type="OMA" id="HPVFRED"/>
<keyword evidence="2 4" id="KW-0813">Transport</keyword>
<reference evidence="6" key="2">
    <citation type="submission" date="2020-05" db="UniProtKB">
        <authorList>
            <consortium name="EnsemblMetazoa"/>
        </authorList>
    </citation>
    <scope>IDENTIFICATION</scope>
    <source>
        <strain evidence="6">Indian</strain>
    </source>
</reference>
<dbReference type="FunFam" id="1.20.1270.60:FF:000008">
    <property type="entry name" value="Sorting nexin"/>
    <property type="match status" value="1"/>
</dbReference>
<evidence type="ECO:0000256" key="5">
    <source>
        <dbReference type="SAM" id="MobiDB-lite"/>
    </source>
</evidence>
<dbReference type="RefSeq" id="XP_035892241.1">
    <property type="nucleotide sequence ID" value="XM_036036348.1"/>
</dbReference>
<dbReference type="GO" id="GO:0090389">
    <property type="term" value="P:phagosome-lysosome fusion involved in apoptotic cell clearance"/>
    <property type="evidence" value="ECO:0007669"/>
    <property type="project" value="TreeGrafter"/>
</dbReference>
<evidence type="ECO:0000313" key="6">
    <source>
        <dbReference type="EnsemblMetazoa" id="ASTEI04868-PA"/>
    </source>
</evidence>
<dbReference type="InterPro" id="IPR014637">
    <property type="entry name" value="SNX5/SNX6/SNX32"/>
</dbReference>
<dbReference type="InterPro" id="IPR015404">
    <property type="entry name" value="Vps5_C"/>
</dbReference>
<dbReference type="Pfam" id="PF00787">
    <property type="entry name" value="PX"/>
    <property type="match status" value="1"/>
</dbReference>
<dbReference type="InterPro" id="IPR027267">
    <property type="entry name" value="AH/BAR_dom_sf"/>
</dbReference>
<dbReference type="VEuPathDB" id="VectorBase:ASTEI20_041584"/>
<evidence type="ECO:0000256" key="4">
    <source>
        <dbReference type="PIRNR" id="PIRNR036924"/>
    </source>
</evidence>
<proteinExistence type="inferred from homology"/>
<evidence type="ECO:0000256" key="3">
    <source>
        <dbReference type="ARBA" id="ARBA00022927"/>
    </source>
</evidence>
<accession>A0A182Y8T2</accession>
<dbReference type="PROSITE" id="PS50195">
    <property type="entry name" value="PX"/>
    <property type="match status" value="1"/>
</dbReference>
<dbReference type="GO" id="GO:0015031">
    <property type="term" value="P:protein transport"/>
    <property type="evidence" value="ECO:0007669"/>
    <property type="project" value="UniProtKB-KW"/>
</dbReference>
<dbReference type="Proteomes" id="UP000076408">
    <property type="component" value="Unassembled WGS sequence"/>
</dbReference>
<dbReference type="SUPFAM" id="SSF64268">
    <property type="entry name" value="PX domain"/>
    <property type="match status" value="1"/>
</dbReference>
<dbReference type="Gene3D" id="3.30.1520.10">
    <property type="entry name" value="Phox-like domain"/>
    <property type="match status" value="1"/>
</dbReference>
<keyword evidence="3 4" id="KW-0653">Protein transport</keyword>
<dbReference type="PIRSF" id="PIRSF036924">
    <property type="entry name" value="Snx5_Snx6"/>
    <property type="match status" value="1"/>
</dbReference>
<dbReference type="CDD" id="cd07621">
    <property type="entry name" value="BAR_SNX5_6"/>
    <property type="match status" value="1"/>
</dbReference>
<name>A0A182Y8T2_ANOST</name>
<comment type="similarity">
    <text evidence="1 4">Belongs to the sorting nexin family.</text>
</comment>
<feature type="compositionally biased region" description="Polar residues" evidence="5">
    <location>
        <begin position="8"/>
        <end position="21"/>
    </location>
</feature>
<evidence type="ECO:0000313" key="7">
    <source>
        <dbReference type="Proteomes" id="UP000076408"/>
    </source>
</evidence>
<dbReference type="Pfam" id="PF09325">
    <property type="entry name" value="Vps5"/>
    <property type="match status" value="1"/>
</dbReference>
<dbReference type="GeneID" id="118503274"/>
<evidence type="ECO:0000256" key="1">
    <source>
        <dbReference type="ARBA" id="ARBA00010883"/>
    </source>
</evidence>
<dbReference type="VEuPathDB" id="VectorBase:ASTE003997"/>
<dbReference type="STRING" id="30069.A0A182Y8T2"/>
<dbReference type="PANTHER" id="PTHR45850">
    <property type="entry name" value="SORTING NEXIN FAMILY MEMBER"/>
    <property type="match status" value="1"/>
</dbReference>
<feature type="region of interest" description="Disordered" evidence="5">
    <location>
        <begin position="1"/>
        <end position="48"/>
    </location>
</feature>
<dbReference type="VEuPathDB" id="VectorBase:ASTEI04868"/>
<dbReference type="Gene3D" id="1.20.1270.60">
    <property type="entry name" value="Arfaptin homology (AH) domain/BAR domain"/>
    <property type="match status" value="1"/>
</dbReference>
<dbReference type="InterPro" id="IPR001683">
    <property type="entry name" value="PX_dom"/>
</dbReference>
<organism evidence="6 7">
    <name type="scientific">Anopheles stephensi</name>
    <name type="common">Indo-Pakistan malaria mosquito</name>
    <dbReference type="NCBI Taxonomy" id="30069"/>
    <lineage>
        <taxon>Eukaryota</taxon>
        <taxon>Metazoa</taxon>
        <taxon>Ecdysozoa</taxon>
        <taxon>Arthropoda</taxon>
        <taxon>Hexapoda</taxon>
        <taxon>Insecta</taxon>
        <taxon>Pterygota</taxon>
        <taxon>Neoptera</taxon>
        <taxon>Endopterygota</taxon>
        <taxon>Diptera</taxon>
        <taxon>Nematocera</taxon>
        <taxon>Culicoidea</taxon>
        <taxon>Culicidae</taxon>
        <taxon>Anophelinae</taxon>
        <taxon>Anopheles</taxon>
    </lineage>
</organism>
<protein>
    <recommendedName>
        <fullName evidence="4">Sorting nexin</fullName>
    </recommendedName>
</protein>
<dbReference type="InterPro" id="IPR036871">
    <property type="entry name" value="PX_dom_sf"/>
</dbReference>
<dbReference type="PANTHER" id="PTHR45850:SF1">
    <property type="entry name" value="SORTING NEXIN 6, ISOFORM B"/>
    <property type="match status" value="1"/>
</dbReference>
<keyword evidence="7" id="KW-1185">Reference proteome</keyword>
<dbReference type="FunFam" id="3.30.1520.10:FF:000001">
    <property type="entry name" value="Sorting nexin"/>
    <property type="match status" value="1"/>
</dbReference>